<dbReference type="OrthoDB" id="8858565at2"/>
<protein>
    <recommendedName>
        <fullName evidence="4">DUF2188 domain-containing protein</fullName>
    </recommendedName>
</protein>
<reference evidence="2 3" key="1">
    <citation type="submission" date="2018-05" db="EMBL/GenBank/DDBJ databases">
        <title>Marinilabilia rubrum sp. nov., isolated from saltern sediment.</title>
        <authorList>
            <person name="Zhang R."/>
        </authorList>
    </citation>
    <scope>NUCLEOTIDE SEQUENCE [LARGE SCALE GENOMIC DNA]</scope>
    <source>
        <strain evidence="2 3">WTE16</strain>
    </source>
</reference>
<keyword evidence="3" id="KW-1185">Reference proteome</keyword>
<dbReference type="Pfam" id="PF09954">
    <property type="entry name" value="DUF2188"/>
    <property type="match status" value="1"/>
</dbReference>
<feature type="region of interest" description="Disordered" evidence="1">
    <location>
        <begin position="52"/>
        <end position="73"/>
    </location>
</feature>
<accession>A0A2U2BAB6</accession>
<evidence type="ECO:0008006" key="4">
    <source>
        <dbReference type="Google" id="ProtNLM"/>
    </source>
</evidence>
<dbReference type="Proteomes" id="UP000244956">
    <property type="component" value="Unassembled WGS sequence"/>
</dbReference>
<dbReference type="InterPro" id="IPR018691">
    <property type="entry name" value="DUF2188"/>
</dbReference>
<organism evidence="2 3">
    <name type="scientific">Marinilabilia rubra</name>
    <dbReference type="NCBI Taxonomy" id="2162893"/>
    <lineage>
        <taxon>Bacteria</taxon>
        <taxon>Pseudomonadati</taxon>
        <taxon>Bacteroidota</taxon>
        <taxon>Bacteroidia</taxon>
        <taxon>Marinilabiliales</taxon>
        <taxon>Marinilabiliaceae</taxon>
        <taxon>Marinilabilia</taxon>
    </lineage>
</organism>
<evidence type="ECO:0000256" key="1">
    <source>
        <dbReference type="SAM" id="MobiDB-lite"/>
    </source>
</evidence>
<evidence type="ECO:0000313" key="2">
    <source>
        <dbReference type="EMBL" id="PWE00008.1"/>
    </source>
</evidence>
<comment type="caution">
    <text evidence="2">The sequence shown here is derived from an EMBL/GenBank/DDBJ whole genome shotgun (WGS) entry which is preliminary data.</text>
</comment>
<gene>
    <name evidence="2" type="ORF">DDZ16_06490</name>
</gene>
<evidence type="ECO:0000313" key="3">
    <source>
        <dbReference type="Proteomes" id="UP000244956"/>
    </source>
</evidence>
<name>A0A2U2BAB6_9BACT</name>
<sequence length="73" mass="8135">MSRNVHVVPNEKGWAVKKEKSQRASRVVKTQGEAIEIGKNYAKEQSSELIIHGKDGKIRDTNSYGNDPFPPKG</sequence>
<proteinExistence type="predicted"/>
<dbReference type="EMBL" id="QEWP01000004">
    <property type="protein sequence ID" value="PWE00008.1"/>
    <property type="molecule type" value="Genomic_DNA"/>
</dbReference>
<dbReference type="RefSeq" id="WP_109263631.1">
    <property type="nucleotide sequence ID" value="NZ_QEWP01000004.1"/>
</dbReference>
<dbReference type="AlphaFoldDB" id="A0A2U2BAB6"/>